<dbReference type="EMBL" id="JBBNAG010000003">
    <property type="protein sequence ID" value="KAK9148924.1"/>
    <property type="molecule type" value="Genomic_DNA"/>
</dbReference>
<evidence type="ECO:0000313" key="3">
    <source>
        <dbReference type="Proteomes" id="UP001419268"/>
    </source>
</evidence>
<name>A0AAP0KCB2_9MAGN</name>
<feature type="compositionally biased region" description="Basic and acidic residues" evidence="1">
    <location>
        <begin position="36"/>
        <end position="45"/>
    </location>
</feature>
<proteinExistence type="predicted"/>
<feature type="region of interest" description="Disordered" evidence="1">
    <location>
        <begin position="30"/>
        <end position="62"/>
    </location>
</feature>
<evidence type="ECO:0000313" key="2">
    <source>
        <dbReference type="EMBL" id="KAK9148924.1"/>
    </source>
</evidence>
<dbReference type="Proteomes" id="UP001419268">
    <property type="component" value="Unassembled WGS sequence"/>
</dbReference>
<dbReference type="AlphaFoldDB" id="A0AAP0KCB2"/>
<reference evidence="2 3" key="1">
    <citation type="submission" date="2024-01" db="EMBL/GenBank/DDBJ databases">
        <title>Genome assemblies of Stephania.</title>
        <authorList>
            <person name="Yang L."/>
        </authorList>
    </citation>
    <scope>NUCLEOTIDE SEQUENCE [LARGE SCALE GENOMIC DNA]</scope>
    <source>
        <strain evidence="2">JXDWG</strain>
        <tissue evidence="2">Leaf</tissue>
    </source>
</reference>
<accession>A0AAP0KCB2</accession>
<organism evidence="2 3">
    <name type="scientific">Stephania cephalantha</name>
    <dbReference type="NCBI Taxonomy" id="152367"/>
    <lineage>
        <taxon>Eukaryota</taxon>
        <taxon>Viridiplantae</taxon>
        <taxon>Streptophyta</taxon>
        <taxon>Embryophyta</taxon>
        <taxon>Tracheophyta</taxon>
        <taxon>Spermatophyta</taxon>
        <taxon>Magnoliopsida</taxon>
        <taxon>Ranunculales</taxon>
        <taxon>Menispermaceae</taxon>
        <taxon>Menispermoideae</taxon>
        <taxon>Cissampelideae</taxon>
        <taxon>Stephania</taxon>
    </lineage>
</organism>
<gene>
    <name evidence="2" type="ORF">Scep_007681</name>
</gene>
<sequence>MANRRSPPFVFFFVKIKDDLHWSVWGNEGKGIAGEADTRWRRADGHQGSNGAERPPGRHSSTAARIAEDVGANISHVGARGRCHINVFSEGASFQRGFDGVTSAC</sequence>
<comment type="caution">
    <text evidence="2">The sequence shown here is derived from an EMBL/GenBank/DDBJ whole genome shotgun (WGS) entry which is preliminary data.</text>
</comment>
<protein>
    <submittedName>
        <fullName evidence="2">Uncharacterized protein</fullName>
    </submittedName>
</protein>
<evidence type="ECO:0000256" key="1">
    <source>
        <dbReference type="SAM" id="MobiDB-lite"/>
    </source>
</evidence>
<keyword evidence="3" id="KW-1185">Reference proteome</keyword>